<comment type="caution">
    <text evidence="1">The sequence shown here is derived from an EMBL/GenBank/DDBJ whole genome shotgun (WGS) entry which is preliminary data.</text>
</comment>
<protein>
    <submittedName>
        <fullName evidence="1">Uncharacterized protein</fullName>
    </submittedName>
</protein>
<name>A0A0F9RQG1_9ZZZZ</name>
<gene>
    <name evidence="1" type="ORF">LCGC14_0567160</name>
</gene>
<accession>A0A0F9RQG1</accession>
<reference evidence="1" key="1">
    <citation type="journal article" date="2015" name="Nature">
        <title>Complex archaea that bridge the gap between prokaryotes and eukaryotes.</title>
        <authorList>
            <person name="Spang A."/>
            <person name="Saw J.H."/>
            <person name="Jorgensen S.L."/>
            <person name="Zaremba-Niedzwiedzka K."/>
            <person name="Martijn J."/>
            <person name="Lind A.E."/>
            <person name="van Eijk R."/>
            <person name="Schleper C."/>
            <person name="Guy L."/>
            <person name="Ettema T.J."/>
        </authorList>
    </citation>
    <scope>NUCLEOTIDE SEQUENCE</scope>
</reference>
<evidence type="ECO:0000313" key="1">
    <source>
        <dbReference type="EMBL" id="KKN56924.1"/>
    </source>
</evidence>
<sequence length="48" mass="5945">MTYAELLKENKRYKERVTEALDIMLDVESSFKRDEKLLKRIMEFIYEK</sequence>
<dbReference type="EMBL" id="LAZR01000826">
    <property type="protein sequence ID" value="KKN56924.1"/>
    <property type="molecule type" value="Genomic_DNA"/>
</dbReference>
<proteinExistence type="predicted"/>
<dbReference type="AlphaFoldDB" id="A0A0F9RQG1"/>
<organism evidence="1">
    <name type="scientific">marine sediment metagenome</name>
    <dbReference type="NCBI Taxonomy" id="412755"/>
    <lineage>
        <taxon>unclassified sequences</taxon>
        <taxon>metagenomes</taxon>
        <taxon>ecological metagenomes</taxon>
    </lineage>
</organism>